<sequence>MLNGIKQIFGKEMARILKDKKMVFSVFFLPVIIMVALLTIINSLAGQMQSDIEDHKSIVWMQNEPESFEAFLSSAGMEYSVRTVDSDSDRAEAEDQILNGKADLLIEFPENFDQLVAGFQEGDPVPQVKTYYNPSEDYSAQAYQEISVGVLESYRQTLLAGRVGNPDAITVFTVNSDNDDMVIQDDEKASGRALGMMLPYFITILLFAGAMGIGTDMIAGEKERGTMASLLVAPVKRSSIVLGKVFALMAVSGISSLIYVAGMVVCTPFMMDSMTGMDEALNLNLGADQIIMMGLLLIAIAFLYSAVVALISVFAKTTKEASSYIMPVYMVVLVVGLLTMFRMGDGGRWDFYIPFYNSAVALQLILSHELTMSQYLITLVETLALGGILTVLIARAFNNEKVMAL</sequence>
<keyword evidence="2 5" id="KW-0812">Transmembrane</keyword>
<keyword evidence="8" id="KW-1185">Reference proteome</keyword>
<keyword evidence="4 5" id="KW-0472">Membrane</keyword>
<dbReference type="PANTHER" id="PTHR43471:SF3">
    <property type="entry name" value="ABC TRANSPORTER PERMEASE PROTEIN NATB"/>
    <property type="match status" value="1"/>
</dbReference>
<feature type="transmembrane region" description="Helical" evidence="5">
    <location>
        <begin position="375"/>
        <end position="397"/>
    </location>
</feature>
<dbReference type="Pfam" id="PF12698">
    <property type="entry name" value="ABC2_membrane_3"/>
    <property type="match status" value="1"/>
</dbReference>
<name>A0ABS2E5N0_9FIRM</name>
<evidence type="ECO:0000256" key="3">
    <source>
        <dbReference type="ARBA" id="ARBA00022989"/>
    </source>
</evidence>
<proteinExistence type="predicted"/>
<feature type="transmembrane region" description="Helical" evidence="5">
    <location>
        <begin position="21"/>
        <end position="41"/>
    </location>
</feature>
<dbReference type="RefSeq" id="WP_191493426.1">
    <property type="nucleotide sequence ID" value="NZ_JACLYY010000002.1"/>
</dbReference>
<comment type="subcellular location">
    <subcellularLocation>
        <location evidence="1">Membrane</location>
        <topology evidence="1">Multi-pass membrane protein</topology>
    </subcellularLocation>
</comment>
<evidence type="ECO:0000259" key="6">
    <source>
        <dbReference type="Pfam" id="PF12698"/>
    </source>
</evidence>
<gene>
    <name evidence="7" type="ORF">H7U36_02225</name>
</gene>
<evidence type="ECO:0000256" key="2">
    <source>
        <dbReference type="ARBA" id="ARBA00022692"/>
    </source>
</evidence>
<feature type="transmembrane region" description="Helical" evidence="5">
    <location>
        <begin position="324"/>
        <end position="343"/>
    </location>
</feature>
<dbReference type="PANTHER" id="PTHR43471">
    <property type="entry name" value="ABC TRANSPORTER PERMEASE"/>
    <property type="match status" value="1"/>
</dbReference>
<reference evidence="7 8" key="1">
    <citation type="journal article" date="2021" name="Sci. Rep.">
        <title>The distribution of antibiotic resistance genes in chicken gut microbiota commensals.</title>
        <authorList>
            <person name="Juricova H."/>
            <person name="Matiasovicova J."/>
            <person name="Kubasova T."/>
            <person name="Cejkova D."/>
            <person name="Rychlik I."/>
        </authorList>
    </citation>
    <scope>NUCLEOTIDE SEQUENCE [LARGE SCALE GENOMIC DNA]</scope>
    <source>
        <strain evidence="7 8">An773</strain>
    </source>
</reference>
<comment type="caution">
    <text evidence="7">The sequence shown here is derived from an EMBL/GenBank/DDBJ whole genome shotgun (WGS) entry which is preliminary data.</text>
</comment>
<feature type="transmembrane region" description="Helical" evidence="5">
    <location>
        <begin position="197"/>
        <end position="219"/>
    </location>
</feature>
<organism evidence="7 8">
    <name type="scientific">Faecalicatena fissicatena</name>
    <dbReference type="NCBI Taxonomy" id="290055"/>
    <lineage>
        <taxon>Bacteria</taxon>
        <taxon>Bacillati</taxon>
        <taxon>Bacillota</taxon>
        <taxon>Clostridia</taxon>
        <taxon>Lachnospirales</taxon>
        <taxon>Lachnospiraceae</taxon>
        <taxon>Faecalicatena</taxon>
    </lineage>
</organism>
<evidence type="ECO:0000256" key="1">
    <source>
        <dbReference type="ARBA" id="ARBA00004141"/>
    </source>
</evidence>
<dbReference type="Proteomes" id="UP000716906">
    <property type="component" value="Unassembled WGS sequence"/>
</dbReference>
<dbReference type="EMBL" id="JACLYY010000002">
    <property type="protein sequence ID" value="MBM6736929.1"/>
    <property type="molecule type" value="Genomic_DNA"/>
</dbReference>
<feature type="transmembrane region" description="Helical" evidence="5">
    <location>
        <begin position="290"/>
        <end position="312"/>
    </location>
</feature>
<evidence type="ECO:0000313" key="8">
    <source>
        <dbReference type="Proteomes" id="UP000716906"/>
    </source>
</evidence>
<keyword evidence="3 5" id="KW-1133">Transmembrane helix</keyword>
<evidence type="ECO:0000313" key="7">
    <source>
        <dbReference type="EMBL" id="MBM6736929.1"/>
    </source>
</evidence>
<accession>A0ABS2E5N0</accession>
<feature type="domain" description="ABC-2 type transporter transmembrane" evidence="6">
    <location>
        <begin position="20"/>
        <end position="393"/>
    </location>
</feature>
<feature type="transmembrane region" description="Helical" evidence="5">
    <location>
        <begin position="240"/>
        <end position="270"/>
    </location>
</feature>
<dbReference type="InterPro" id="IPR013525">
    <property type="entry name" value="ABC2_TM"/>
</dbReference>
<protein>
    <submittedName>
        <fullName evidence="7">ABC transporter permease</fullName>
    </submittedName>
</protein>
<evidence type="ECO:0000256" key="5">
    <source>
        <dbReference type="SAM" id="Phobius"/>
    </source>
</evidence>
<evidence type="ECO:0000256" key="4">
    <source>
        <dbReference type="ARBA" id="ARBA00023136"/>
    </source>
</evidence>